<accession>A0A1F5TER8</accession>
<evidence type="ECO:0000313" key="2">
    <source>
        <dbReference type="Proteomes" id="UP000178656"/>
    </source>
</evidence>
<protein>
    <submittedName>
        <fullName evidence="1">Uncharacterized protein</fullName>
    </submittedName>
</protein>
<proteinExistence type="predicted"/>
<evidence type="ECO:0000313" key="1">
    <source>
        <dbReference type="EMBL" id="OGF37283.1"/>
    </source>
</evidence>
<gene>
    <name evidence="1" type="ORF">A2482_04475</name>
</gene>
<reference evidence="1 2" key="1">
    <citation type="journal article" date="2016" name="Nat. Commun.">
        <title>Thousands of microbial genomes shed light on interconnected biogeochemical processes in an aquifer system.</title>
        <authorList>
            <person name="Anantharaman K."/>
            <person name="Brown C.T."/>
            <person name="Hug L.A."/>
            <person name="Sharon I."/>
            <person name="Castelle C.J."/>
            <person name="Probst A.J."/>
            <person name="Thomas B.C."/>
            <person name="Singh A."/>
            <person name="Wilkins M.J."/>
            <person name="Karaoz U."/>
            <person name="Brodie E.L."/>
            <person name="Williams K.H."/>
            <person name="Hubbard S.S."/>
            <person name="Banfield J.F."/>
        </authorList>
    </citation>
    <scope>NUCLEOTIDE SEQUENCE [LARGE SCALE GENOMIC DNA]</scope>
</reference>
<organism evidence="1 2">
    <name type="scientific">Candidatus Falkowbacteria bacterium RIFOXYC2_FULL_48_21</name>
    <dbReference type="NCBI Taxonomy" id="1798005"/>
    <lineage>
        <taxon>Bacteria</taxon>
        <taxon>Candidatus Falkowiibacteriota</taxon>
    </lineage>
</organism>
<dbReference type="EMBL" id="MFGM01000024">
    <property type="protein sequence ID" value="OGF37283.1"/>
    <property type="molecule type" value="Genomic_DNA"/>
</dbReference>
<comment type="caution">
    <text evidence="1">The sequence shown here is derived from an EMBL/GenBank/DDBJ whole genome shotgun (WGS) entry which is preliminary data.</text>
</comment>
<dbReference type="Proteomes" id="UP000178656">
    <property type="component" value="Unassembled WGS sequence"/>
</dbReference>
<name>A0A1F5TER8_9BACT</name>
<dbReference type="AlphaFoldDB" id="A0A1F5TER8"/>
<sequence>MTEADFSETNSLPSDLLGVIEELIVSIPTVEITAIFHEHAGVKSCLLKSERGLNLRELLREHNPSGNKSVVRFDLTESTMNVLEKIKQLI</sequence>